<dbReference type="Pfam" id="PF22277">
    <property type="entry name" value="EncFtn-like"/>
    <property type="match status" value="1"/>
</dbReference>
<evidence type="ECO:0000256" key="1">
    <source>
        <dbReference type="ARBA" id="ARBA00022434"/>
    </source>
</evidence>
<keyword evidence="3" id="KW-0408">Iron</keyword>
<dbReference type="InterPro" id="IPR009078">
    <property type="entry name" value="Ferritin-like_SF"/>
</dbReference>
<proteinExistence type="predicted"/>
<keyword evidence="5" id="KW-1284">Encapsulin nanocompartment</keyword>
<dbReference type="GO" id="GO:0006879">
    <property type="term" value="P:intracellular iron ion homeostasis"/>
    <property type="evidence" value="ECO:0007669"/>
    <property type="project" value="UniProtKB-KW"/>
</dbReference>
<accession>A0A0B1ZVH1</accession>
<comment type="subcellular location">
    <subcellularLocation>
        <location evidence="4">Encapsulin nanocompartment</location>
    </subcellularLocation>
</comment>
<name>A0A0B1ZVH1_9SPHN</name>
<gene>
    <name evidence="6" type="ORF">LK12_01870</name>
</gene>
<evidence type="ECO:0000313" key="6">
    <source>
        <dbReference type="EMBL" id="KHK93122.1"/>
    </source>
</evidence>
<keyword evidence="7" id="KW-1185">Reference proteome</keyword>
<dbReference type="InterPro" id="IPR054581">
    <property type="entry name" value="EncFtn-like"/>
</dbReference>
<evidence type="ECO:0000256" key="5">
    <source>
        <dbReference type="ARBA" id="ARBA00033787"/>
    </source>
</evidence>
<dbReference type="EMBL" id="JTDI01000001">
    <property type="protein sequence ID" value="KHK93122.1"/>
    <property type="molecule type" value="Genomic_DNA"/>
</dbReference>
<reference evidence="6 7" key="1">
    <citation type="submission" date="2014-10" db="EMBL/GenBank/DDBJ databases">
        <title>Genome sequence of Novosphingobium malaysiense MUSC 273(T).</title>
        <authorList>
            <person name="Lee L.-H."/>
        </authorList>
    </citation>
    <scope>NUCLEOTIDE SEQUENCE [LARGE SCALE GENOMIC DNA]</scope>
    <source>
        <strain evidence="6 7">MUSC 273</strain>
    </source>
</reference>
<dbReference type="Gene3D" id="6.10.140.1960">
    <property type="match status" value="1"/>
</dbReference>
<dbReference type="OrthoDB" id="9796238at2"/>
<dbReference type="RefSeq" id="WP_039278585.1">
    <property type="nucleotide sequence ID" value="NZ_JTDI01000001.1"/>
</dbReference>
<dbReference type="GO" id="GO:0140737">
    <property type="term" value="C:encapsulin nanocompartment"/>
    <property type="evidence" value="ECO:0007669"/>
    <property type="project" value="UniProtKB-SubCell"/>
</dbReference>
<keyword evidence="2" id="KW-0479">Metal-binding</keyword>
<evidence type="ECO:0000256" key="4">
    <source>
        <dbReference type="ARBA" id="ARBA00033738"/>
    </source>
</evidence>
<protein>
    <submittedName>
        <fullName evidence="6">Ferritin</fullName>
    </submittedName>
</protein>
<comment type="caution">
    <text evidence="6">The sequence shown here is derived from an EMBL/GenBank/DDBJ whole genome shotgun (WGS) entry which is preliminary data.</text>
</comment>
<dbReference type="AlphaFoldDB" id="A0A0B1ZVH1"/>
<sequence length="102" mass="11927">MSSEGLHAPRERLSKKTLSMHQAIVSLMEELEATDWYRQRADDCDDEALKAILLHNMREEIEHACMALEWLRRNSEDFDRELREYLFTEGDIAALEEEATGD</sequence>
<evidence type="ECO:0000256" key="2">
    <source>
        <dbReference type="ARBA" id="ARBA00022723"/>
    </source>
</evidence>
<evidence type="ECO:0000313" key="7">
    <source>
        <dbReference type="Proteomes" id="UP000031057"/>
    </source>
</evidence>
<dbReference type="Proteomes" id="UP000031057">
    <property type="component" value="Unassembled WGS sequence"/>
</dbReference>
<keyword evidence="1" id="KW-0409">Iron storage</keyword>
<dbReference type="GO" id="GO:0046872">
    <property type="term" value="F:metal ion binding"/>
    <property type="evidence" value="ECO:0007669"/>
    <property type="project" value="UniProtKB-KW"/>
</dbReference>
<evidence type="ECO:0000256" key="3">
    <source>
        <dbReference type="ARBA" id="ARBA00023004"/>
    </source>
</evidence>
<dbReference type="SUPFAM" id="SSF47240">
    <property type="entry name" value="Ferritin-like"/>
    <property type="match status" value="1"/>
</dbReference>
<organism evidence="6 7">
    <name type="scientific">Novosphingobium malaysiense</name>
    <dbReference type="NCBI Taxonomy" id="1348853"/>
    <lineage>
        <taxon>Bacteria</taxon>
        <taxon>Pseudomonadati</taxon>
        <taxon>Pseudomonadota</taxon>
        <taxon>Alphaproteobacteria</taxon>
        <taxon>Sphingomonadales</taxon>
        <taxon>Sphingomonadaceae</taxon>
        <taxon>Novosphingobium</taxon>
    </lineage>
</organism>